<proteinExistence type="predicted"/>
<dbReference type="GO" id="GO:0003676">
    <property type="term" value="F:nucleic acid binding"/>
    <property type="evidence" value="ECO:0007669"/>
    <property type="project" value="InterPro"/>
</dbReference>
<dbReference type="NCBIfam" id="NF041260">
    <property type="entry name" value="actino_IHF"/>
    <property type="match status" value="1"/>
</dbReference>
<dbReference type="Gene3D" id="1.10.8.50">
    <property type="match status" value="1"/>
</dbReference>
<gene>
    <name evidence="2" type="ORF">FDG2_4925</name>
</gene>
<keyword evidence="3" id="KW-1185">Reference proteome</keyword>
<feature type="domain" description="Integration host factor-like helix-two turn-helix" evidence="1">
    <location>
        <begin position="1"/>
        <end position="48"/>
    </location>
</feature>
<dbReference type="SUPFAM" id="SSF46946">
    <property type="entry name" value="S13-like H2TH domain"/>
    <property type="match status" value="1"/>
</dbReference>
<dbReference type="EMBL" id="FLUV01002076">
    <property type="protein sequence ID" value="SBW26434.1"/>
    <property type="molecule type" value="Genomic_DNA"/>
</dbReference>
<name>A0A1C3P9B7_9ACTN</name>
<protein>
    <recommendedName>
        <fullName evidence="1">Integration host factor-like helix-two turn-helix domain-containing protein</fullName>
    </recommendedName>
</protein>
<reference evidence="3" key="1">
    <citation type="submission" date="2016-02" db="EMBL/GenBank/DDBJ databases">
        <authorList>
            <person name="Wibberg D."/>
        </authorList>
    </citation>
    <scope>NUCLEOTIDE SEQUENCE [LARGE SCALE GENOMIC DNA]</scope>
</reference>
<dbReference type="InterPro" id="IPR010979">
    <property type="entry name" value="Ribosomal_uS13-like_H2TH"/>
</dbReference>
<dbReference type="InterPro" id="IPR047806">
    <property type="entry name" value="IHF_actinobact"/>
</dbReference>
<evidence type="ECO:0000313" key="2">
    <source>
        <dbReference type="EMBL" id="SBW26434.1"/>
    </source>
</evidence>
<sequence length="51" mass="5493">MKVAAVLESLPGVGRVRATRIMERLAISDSRRLRGLGAKQRAALVQEFAGS</sequence>
<evidence type="ECO:0000259" key="1">
    <source>
        <dbReference type="Pfam" id="PF22525"/>
    </source>
</evidence>
<dbReference type="AlphaFoldDB" id="A0A1C3P9B7"/>
<evidence type="ECO:0000313" key="3">
    <source>
        <dbReference type="Proteomes" id="UP000199013"/>
    </source>
</evidence>
<accession>A0A1C3P9B7</accession>
<dbReference type="InterPro" id="IPR055201">
    <property type="entry name" value="IHF-like_H2TH"/>
</dbReference>
<dbReference type="Proteomes" id="UP000199013">
    <property type="component" value="Unassembled WGS sequence"/>
</dbReference>
<organism evidence="2 3">
    <name type="scientific">Candidatus Protofrankia californiensis</name>
    <dbReference type="NCBI Taxonomy" id="1839754"/>
    <lineage>
        <taxon>Bacteria</taxon>
        <taxon>Bacillati</taxon>
        <taxon>Actinomycetota</taxon>
        <taxon>Actinomycetes</taxon>
        <taxon>Frankiales</taxon>
        <taxon>Frankiaceae</taxon>
        <taxon>Protofrankia</taxon>
    </lineage>
</organism>
<dbReference type="Pfam" id="PF22525">
    <property type="entry name" value="H2TH_5"/>
    <property type="match status" value="1"/>
</dbReference>